<name>A0ABP9FBD9_9ACTN</name>
<proteinExistence type="predicted"/>
<dbReference type="Proteomes" id="UP001501521">
    <property type="component" value="Unassembled WGS sequence"/>
</dbReference>
<evidence type="ECO:0000313" key="2">
    <source>
        <dbReference type="Proteomes" id="UP001501521"/>
    </source>
</evidence>
<sequence length="104" mass="10427">MCTCIAAQLNNAQAPVGPPAPAVAPSQPRPGKVKLCTSIAAQLNNAQAPVGPPAPAVAPPQPRPGKVKLCTSIPAQLNNAQAAVAASPKQSEVVHQHPCTTSLC</sequence>
<keyword evidence="2" id="KW-1185">Reference proteome</keyword>
<organism evidence="1 2">
    <name type="scientific">Tessaracoccus lubricantis</name>
    <dbReference type="NCBI Taxonomy" id="545543"/>
    <lineage>
        <taxon>Bacteria</taxon>
        <taxon>Bacillati</taxon>
        <taxon>Actinomycetota</taxon>
        <taxon>Actinomycetes</taxon>
        <taxon>Propionibacteriales</taxon>
        <taxon>Propionibacteriaceae</taxon>
        <taxon>Tessaracoccus</taxon>
    </lineage>
</organism>
<protein>
    <submittedName>
        <fullName evidence="1">Uncharacterized protein</fullName>
    </submittedName>
</protein>
<evidence type="ECO:0000313" key="1">
    <source>
        <dbReference type="EMBL" id="GAA4897788.1"/>
    </source>
</evidence>
<dbReference type="EMBL" id="BAABLV010000020">
    <property type="protein sequence ID" value="GAA4897788.1"/>
    <property type="molecule type" value="Genomic_DNA"/>
</dbReference>
<comment type="caution">
    <text evidence="1">The sequence shown here is derived from an EMBL/GenBank/DDBJ whole genome shotgun (WGS) entry which is preliminary data.</text>
</comment>
<reference evidence="2" key="1">
    <citation type="journal article" date="2019" name="Int. J. Syst. Evol. Microbiol.">
        <title>The Global Catalogue of Microorganisms (GCM) 10K type strain sequencing project: providing services to taxonomists for standard genome sequencing and annotation.</title>
        <authorList>
            <consortium name="The Broad Institute Genomics Platform"/>
            <consortium name="The Broad Institute Genome Sequencing Center for Infectious Disease"/>
            <person name="Wu L."/>
            <person name="Ma J."/>
        </authorList>
    </citation>
    <scope>NUCLEOTIDE SEQUENCE [LARGE SCALE GENOMIC DNA]</scope>
    <source>
        <strain evidence="2">JCM 19125</strain>
    </source>
</reference>
<accession>A0ABP9FBD9</accession>
<gene>
    <name evidence="1" type="ORF">GCM10025789_14700</name>
</gene>